<keyword evidence="2" id="KW-1185">Reference proteome</keyword>
<proteinExistence type="predicted"/>
<comment type="caution">
    <text evidence="1">The sequence shown here is derived from an EMBL/GenBank/DDBJ whole genome shotgun (WGS) entry which is preliminary data.</text>
</comment>
<protein>
    <submittedName>
        <fullName evidence="1">Uncharacterized protein</fullName>
    </submittedName>
</protein>
<accession>A0AAV7K095</accession>
<evidence type="ECO:0000313" key="2">
    <source>
        <dbReference type="Proteomes" id="UP001165289"/>
    </source>
</evidence>
<dbReference type="AlphaFoldDB" id="A0AAV7K095"/>
<sequence length="425" mass="49440">MATDIAMLAHEFESNSRIGLFIISRKILTLPTRISNDIFMRKIISSLEYNLTRPRNELLEENILNHLLQLLVIAHHFHSKHTTMSIKLSYQLINIVLNDKYDHHTISNAFDLMNLMLKVESIMGEQQVLTLTIGYKDFLKSIFKKYFNKNSIVFQQLSFLVSTLIKQCNKTNIPFPIELEFEELIQILLSTDRSVRSGALNVATRIFETKQLSLFQEFKKDKYVLAPSTKLVRCLSGLVFLLYNLMIDTDASTQENSTSCLAFLIDCVYSFNWGDNTLKDLFRNKWNTYLLETLLLGLDDINLVVITFYCKKLITKIYRQDPSDKSKLYNQVFKLFTTAKLYQLSSLAFYEFFRESIPHLEATFVRDTLDIVCNTFEEAKKNVKAENDSDIVHFTDFNMDQKMPLSHNLTITQRGIEITALRMNL</sequence>
<organism evidence="1 2">
    <name type="scientific">Oopsacas minuta</name>
    <dbReference type="NCBI Taxonomy" id="111878"/>
    <lineage>
        <taxon>Eukaryota</taxon>
        <taxon>Metazoa</taxon>
        <taxon>Porifera</taxon>
        <taxon>Hexactinellida</taxon>
        <taxon>Hexasterophora</taxon>
        <taxon>Lyssacinosida</taxon>
        <taxon>Leucopsacidae</taxon>
        <taxon>Oopsacas</taxon>
    </lineage>
</organism>
<dbReference type="Proteomes" id="UP001165289">
    <property type="component" value="Unassembled WGS sequence"/>
</dbReference>
<dbReference type="EMBL" id="JAKMXF010000222">
    <property type="protein sequence ID" value="KAI6654647.1"/>
    <property type="molecule type" value="Genomic_DNA"/>
</dbReference>
<reference evidence="1 2" key="1">
    <citation type="journal article" date="2023" name="BMC Biol.">
        <title>The compact genome of the sponge Oopsacas minuta (Hexactinellida) is lacking key metazoan core genes.</title>
        <authorList>
            <person name="Santini S."/>
            <person name="Schenkelaars Q."/>
            <person name="Jourda C."/>
            <person name="Duchesne M."/>
            <person name="Belahbib H."/>
            <person name="Rocher C."/>
            <person name="Selva M."/>
            <person name="Riesgo A."/>
            <person name="Vervoort M."/>
            <person name="Leys S.P."/>
            <person name="Kodjabachian L."/>
            <person name="Le Bivic A."/>
            <person name="Borchiellini C."/>
            <person name="Claverie J.M."/>
            <person name="Renard E."/>
        </authorList>
    </citation>
    <scope>NUCLEOTIDE SEQUENCE [LARGE SCALE GENOMIC DNA]</scope>
    <source>
        <strain evidence="1">SPO-2</strain>
    </source>
</reference>
<dbReference type="InterPro" id="IPR016024">
    <property type="entry name" value="ARM-type_fold"/>
</dbReference>
<gene>
    <name evidence="1" type="ORF">LOD99_1041</name>
</gene>
<evidence type="ECO:0000313" key="1">
    <source>
        <dbReference type="EMBL" id="KAI6654647.1"/>
    </source>
</evidence>
<name>A0AAV7K095_9METZ</name>
<dbReference type="SUPFAM" id="SSF48371">
    <property type="entry name" value="ARM repeat"/>
    <property type="match status" value="1"/>
</dbReference>